<proteinExistence type="predicted"/>
<feature type="transmembrane region" description="Helical" evidence="1">
    <location>
        <begin position="231"/>
        <end position="261"/>
    </location>
</feature>
<dbReference type="Proteomes" id="UP000236497">
    <property type="component" value="Unassembled WGS sequence"/>
</dbReference>
<dbReference type="RefSeq" id="WP_103202150.1">
    <property type="nucleotide sequence ID" value="NZ_CVTD020000010.1"/>
</dbReference>
<keyword evidence="1" id="KW-1133">Transmembrane helix</keyword>
<evidence type="ECO:0000256" key="1">
    <source>
        <dbReference type="SAM" id="Phobius"/>
    </source>
</evidence>
<feature type="transmembrane region" description="Helical" evidence="1">
    <location>
        <begin position="281"/>
        <end position="304"/>
    </location>
</feature>
<feature type="transmembrane region" description="Helical" evidence="1">
    <location>
        <begin position="316"/>
        <end position="334"/>
    </location>
</feature>
<keyword evidence="1" id="KW-0472">Membrane</keyword>
<feature type="transmembrane region" description="Helical" evidence="1">
    <location>
        <begin position="376"/>
        <end position="396"/>
    </location>
</feature>
<keyword evidence="1" id="KW-0812">Transmembrane</keyword>
<dbReference type="AlphaFoldDB" id="A0A0H5SF35"/>
<dbReference type="OrthoDB" id="1700423at2"/>
<dbReference type="PANTHER" id="PTHR37305:SF1">
    <property type="entry name" value="MEMBRANE PROTEIN"/>
    <property type="match status" value="1"/>
</dbReference>
<name>A0A0H5SF35_HERHM</name>
<dbReference type="PANTHER" id="PTHR37305">
    <property type="entry name" value="INTEGRAL MEMBRANE PROTEIN-RELATED"/>
    <property type="match status" value="1"/>
</dbReference>
<gene>
    <name evidence="2" type="ORF">HHT355_0826</name>
</gene>
<reference evidence="2 3" key="1">
    <citation type="submission" date="2015-06" db="EMBL/GenBank/DDBJ databases">
        <authorList>
            <person name="Wibberg Daniel"/>
        </authorList>
    </citation>
    <scope>NUCLEOTIDE SEQUENCE [LARGE SCALE GENOMIC DNA]</scope>
    <source>
        <strain evidence="2 3">T3/55T</strain>
    </source>
</reference>
<dbReference type="EMBL" id="CVTD020000010">
    <property type="protein sequence ID" value="CRZ34029.1"/>
    <property type="molecule type" value="Genomic_DNA"/>
</dbReference>
<feature type="transmembrane region" description="Helical" evidence="1">
    <location>
        <begin position="21"/>
        <end position="46"/>
    </location>
</feature>
<accession>A0A0H5SF35</accession>
<evidence type="ECO:0000313" key="3">
    <source>
        <dbReference type="Proteomes" id="UP000236497"/>
    </source>
</evidence>
<keyword evidence="3" id="KW-1185">Reference proteome</keyword>
<organism evidence="2 3">
    <name type="scientific">Herbinix hemicellulosilytica</name>
    <dbReference type="NCBI Taxonomy" id="1564487"/>
    <lineage>
        <taxon>Bacteria</taxon>
        <taxon>Bacillati</taxon>
        <taxon>Bacillota</taxon>
        <taxon>Clostridia</taxon>
        <taxon>Lachnospirales</taxon>
        <taxon>Lachnospiraceae</taxon>
        <taxon>Herbinix</taxon>
    </lineage>
</organism>
<protein>
    <submittedName>
        <fullName evidence="2">Putative membrane protein</fullName>
    </submittedName>
</protein>
<feature type="transmembrane region" description="Helical" evidence="1">
    <location>
        <begin position="192"/>
        <end position="210"/>
    </location>
</feature>
<sequence length="400" mass="45788">MSSYMELIKFEYKKIFKKRSTVIILIIGIILTVISSVGTLLGNYYIEGEVFEGNYEGMKKDRAYKRRLSGREINADLLSEAIEAYSRIPFTEGIYHNTEEYQKYARPYNEIYGIIRKVYDIDNIRQLGSIPREKLYDFYAVRQRVVEKIIENTAMNDREKENSIILSRKVKTPFIYSYIDGYQRFITQMNTTAIIICFICIICISPLFAGEYAEGMDGLVFSAKYGKSKMIYAKIITGITFTILISLLFTFVTYLTVMPIFGWDGSGTPIQQYLPFTIDPFTFGQVAMLYSIMILGGNILSSAITMALSAKLKSPFLVLVIMTAITIVPGFINVSENVLWLYHLIKLIPVKMFNLGNIIDVYSIDIFGLILRPYELIIIFAFIAGIALLPLAYRCFKNHK</sequence>
<evidence type="ECO:0000313" key="2">
    <source>
        <dbReference type="EMBL" id="CRZ34029.1"/>
    </source>
</evidence>